<dbReference type="PANTHER" id="PTHR28106:SF1">
    <property type="entry name" value="MITOCHONDRIAL ATPASE COMPLEX SUBUNIT ATP10"/>
    <property type="match status" value="1"/>
</dbReference>
<evidence type="ECO:0000313" key="2">
    <source>
        <dbReference type="Proteomes" id="UP000779900"/>
    </source>
</evidence>
<gene>
    <name evidence="1" type="ORF">FJY68_01460</name>
</gene>
<organism evidence="1 2">
    <name type="scientific">candidate division WOR-3 bacterium</name>
    <dbReference type="NCBI Taxonomy" id="2052148"/>
    <lineage>
        <taxon>Bacteria</taxon>
        <taxon>Bacteria division WOR-3</taxon>
    </lineage>
</organism>
<accession>A0A937XF29</accession>
<comment type="caution">
    <text evidence="1">The sequence shown here is derived from an EMBL/GenBank/DDBJ whole genome shotgun (WGS) entry which is preliminary data.</text>
</comment>
<dbReference type="AlphaFoldDB" id="A0A937XF29"/>
<dbReference type="PANTHER" id="PTHR28106">
    <property type="entry name" value="MITOCHONDRIAL ATPASE COMPLEX SUBUNIT ATP10"/>
    <property type="match status" value="1"/>
</dbReference>
<evidence type="ECO:0000313" key="1">
    <source>
        <dbReference type="EMBL" id="MBM3330501.1"/>
    </source>
</evidence>
<name>A0A937XF29_UNCW3</name>
<dbReference type="Proteomes" id="UP000779900">
    <property type="component" value="Unassembled WGS sequence"/>
</dbReference>
<reference evidence="1" key="1">
    <citation type="submission" date="2019-03" db="EMBL/GenBank/DDBJ databases">
        <title>Lake Tanganyika Metagenome-Assembled Genomes (MAGs).</title>
        <authorList>
            <person name="Tran P."/>
        </authorList>
    </citation>
    <scope>NUCLEOTIDE SEQUENCE</scope>
    <source>
        <strain evidence="1">K_DeepCast_150m_m2_040</strain>
    </source>
</reference>
<proteinExistence type="predicted"/>
<dbReference type="InterPro" id="IPR007849">
    <property type="entry name" value="ATP10"/>
</dbReference>
<dbReference type="EMBL" id="VGIR01000005">
    <property type="protein sequence ID" value="MBM3330501.1"/>
    <property type="molecule type" value="Genomic_DNA"/>
</dbReference>
<protein>
    <submittedName>
        <fullName evidence="1">Uncharacterized protein</fullName>
    </submittedName>
</protein>
<sequence>MLWSKLPRLDAGLLDGSRLVLPDSASGSIALVGFGYKRESQHDLNSWLVPLRKEYSAADGFRAYEVPMMGRRIPGLLRGIINRAMRNAINEPNRRWVAPYYGDIDGYSKRLGVTDRSQVQMFLLDRNGLVRWYAAGPAAGSALEELRIEVAKLAAEDN</sequence>